<organism evidence="2 3">
    <name type="scientific">Pseudovirgaria hyperparasitica</name>
    <dbReference type="NCBI Taxonomy" id="470096"/>
    <lineage>
        <taxon>Eukaryota</taxon>
        <taxon>Fungi</taxon>
        <taxon>Dikarya</taxon>
        <taxon>Ascomycota</taxon>
        <taxon>Pezizomycotina</taxon>
        <taxon>Dothideomycetes</taxon>
        <taxon>Dothideomycetes incertae sedis</taxon>
        <taxon>Acrospermales</taxon>
        <taxon>Acrospermaceae</taxon>
        <taxon>Pseudovirgaria</taxon>
    </lineage>
</organism>
<feature type="compositionally biased region" description="Low complexity" evidence="1">
    <location>
        <begin position="1"/>
        <end position="19"/>
    </location>
</feature>
<dbReference type="GeneID" id="54484148"/>
<protein>
    <submittedName>
        <fullName evidence="2">Uncharacterized protein</fullName>
    </submittedName>
</protein>
<dbReference type="EMBL" id="ML996565">
    <property type="protein sequence ID" value="KAF2763102.1"/>
    <property type="molecule type" value="Genomic_DNA"/>
</dbReference>
<reference evidence="2" key="1">
    <citation type="journal article" date="2020" name="Stud. Mycol.">
        <title>101 Dothideomycetes genomes: a test case for predicting lifestyles and emergence of pathogens.</title>
        <authorList>
            <person name="Haridas S."/>
            <person name="Albert R."/>
            <person name="Binder M."/>
            <person name="Bloem J."/>
            <person name="Labutti K."/>
            <person name="Salamov A."/>
            <person name="Andreopoulos B."/>
            <person name="Baker S."/>
            <person name="Barry K."/>
            <person name="Bills G."/>
            <person name="Bluhm B."/>
            <person name="Cannon C."/>
            <person name="Castanera R."/>
            <person name="Culley D."/>
            <person name="Daum C."/>
            <person name="Ezra D."/>
            <person name="Gonzalez J."/>
            <person name="Henrissat B."/>
            <person name="Kuo A."/>
            <person name="Liang C."/>
            <person name="Lipzen A."/>
            <person name="Lutzoni F."/>
            <person name="Magnuson J."/>
            <person name="Mondo S."/>
            <person name="Nolan M."/>
            <person name="Ohm R."/>
            <person name="Pangilinan J."/>
            <person name="Park H.-J."/>
            <person name="Ramirez L."/>
            <person name="Alfaro M."/>
            <person name="Sun H."/>
            <person name="Tritt A."/>
            <person name="Yoshinaga Y."/>
            <person name="Zwiers L.-H."/>
            <person name="Turgeon B."/>
            <person name="Goodwin S."/>
            <person name="Spatafora J."/>
            <person name="Crous P."/>
            <person name="Grigoriev I."/>
        </authorList>
    </citation>
    <scope>NUCLEOTIDE SEQUENCE</scope>
    <source>
        <strain evidence="2">CBS 121739</strain>
    </source>
</reference>
<feature type="region of interest" description="Disordered" evidence="1">
    <location>
        <begin position="1"/>
        <end position="86"/>
    </location>
</feature>
<dbReference type="OrthoDB" id="4161095at2759"/>
<dbReference type="Proteomes" id="UP000799437">
    <property type="component" value="Unassembled WGS sequence"/>
</dbReference>
<dbReference type="AlphaFoldDB" id="A0A6A6WLR1"/>
<evidence type="ECO:0000313" key="2">
    <source>
        <dbReference type="EMBL" id="KAF2763102.1"/>
    </source>
</evidence>
<proteinExistence type="predicted"/>
<gene>
    <name evidence="2" type="ORF">EJ05DRAFT_472040</name>
</gene>
<keyword evidence="3" id="KW-1185">Reference proteome</keyword>
<name>A0A6A6WLR1_9PEZI</name>
<evidence type="ECO:0000313" key="3">
    <source>
        <dbReference type="Proteomes" id="UP000799437"/>
    </source>
</evidence>
<feature type="compositionally biased region" description="Polar residues" evidence="1">
    <location>
        <begin position="33"/>
        <end position="48"/>
    </location>
</feature>
<evidence type="ECO:0000256" key="1">
    <source>
        <dbReference type="SAM" id="MobiDB-lite"/>
    </source>
</evidence>
<dbReference type="RefSeq" id="XP_033605553.1">
    <property type="nucleotide sequence ID" value="XM_033743094.1"/>
</dbReference>
<accession>A0A6A6WLR1</accession>
<sequence>MSSSYSYSSSSFSSSTSTSNGQTTGQAYREESSSNLDGTTVRTTTQNLGEKPVSETRQYDAQGRQLVGDTATRGQGKIEDISEEEADKIYRERMEDEYAKREGGA</sequence>